<dbReference type="EMBL" id="JAHRIO010090427">
    <property type="protein sequence ID" value="MEQ2187834.1"/>
    <property type="molecule type" value="Genomic_DNA"/>
</dbReference>
<proteinExistence type="predicted"/>
<gene>
    <name evidence="1" type="ORF">GOODEAATRI_008665</name>
</gene>
<protein>
    <submittedName>
        <fullName evidence="1">Uncharacterized protein</fullName>
    </submittedName>
</protein>
<keyword evidence="2" id="KW-1185">Reference proteome</keyword>
<evidence type="ECO:0000313" key="2">
    <source>
        <dbReference type="Proteomes" id="UP001476798"/>
    </source>
</evidence>
<name>A0ABV0PWF2_9TELE</name>
<reference evidence="1 2" key="1">
    <citation type="submission" date="2021-06" db="EMBL/GenBank/DDBJ databases">
        <authorList>
            <person name="Palmer J.M."/>
        </authorList>
    </citation>
    <scope>NUCLEOTIDE SEQUENCE [LARGE SCALE GENOMIC DNA]</scope>
    <source>
        <strain evidence="1 2">GA_2019</strain>
        <tissue evidence="1">Muscle</tissue>
    </source>
</reference>
<dbReference type="Proteomes" id="UP001476798">
    <property type="component" value="Unassembled WGS sequence"/>
</dbReference>
<accession>A0ABV0PWF2</accession>
<feature type="non-terminal residue" evidence="1">
    <location>
        <position position="1"/>
    </location>
</feature>
<sequence length="95" mass="10443">NLLLPRPRVSFWARFIAAALKEQICNYPASNLSLLICHKPRDPIGPLCPRSTVTSSALNSCLCNVHCAELEPILWTTSGHRGGLFLSVCHVIVCM</sequence>
<organism evidence="1 2">
    <name type="scientific">Goodea atripinnis</name>
    <dbReference type="NCBI Taxonomy" id="208336"/>
    <lineage>
        <taxon>Eukaryota</taxon>
        <taxon>Metazoa</taxon>
        <taxon>Chordata</taxon>
        <taxon>Craniata</taxon>
        <taxon>Vertebrata</taxon>
        <taxon>Euteleostomi</taxon>
        <taxon>Actinopterygii</taxon>
        <taxon>Neopterygii</taxon>
        <taxon>Teleostei</taxon>
        <taxon>Neoteleostei</taxon>
        <taxon>Acanthomorphata</taxon>
        <taxon>Ovalentaria</taxon>
        <taxon>Atherinomorphae</taxon>
        <taxon>Cyprinodontiformes</taxon>
        <taxon>Goodeidae</taxon>
        <taxon>Goodea</taxon>
    </lineage>
</organism>
<comment type="caution">
    <text evidence="1">The sequence shown here is derived from an EMBL/GenBank/DDBJ whole genome shotgun (WGS) entry which is preliminary data.</text>
</comment>
<evidence type="ECO:0000313" key="1">
    <source>
        <dbReference type="EMBL" id="MEQ2187834.1"/>
    </source>
</evidence>